<protein>
    <submittedName>
        <fullName evidence="1">Uncharacterized protein</fullName>
    </submittedName>
</protein>
<evidence type="ECO:0000313" key="1">
    <source>
        <dbReference type="EMBL" id="JAH44851.1"/>
    </source>
</evidence>
<dbReference type="AlphaFoldDB" id="A0A0E9SU88"/>
<name>A0A0E9SU88_ANGAN</name>
<proteinExistence type="predicted"/>
<reference evidence="1" key="2">
    <citation type="journal article" date="2015" name="Fish Shellfish Immunol.">
        <title>Early steps in the European eel (Anguilla anguilla)-Vibrio vulnificus interaction in the gills: Role of the RtxA13 toxin.</title>
        <authorList>
            <person name="Callol A."/>
            <person name="Pajuelo D."/>
            <person name="Ebbesson L."/>
            <person name="Teles M."/>
            <person name="MacKenzie S."/>
            <person name="Amaro C."/>
        </authorList>
    </citation>
    <scope>NUCLEOTIDE SEQUENCE</scope>
</reference>
<accession>A0A0E9SU88</accession>
<reference evidence="1" key="1">
    <citation type="submission" date="2014-11" db="EMBL/GenBank/DDBJ databases">
        <authorList>
            <person name="Amaro Gonzalez C."/>
        </authorList>
    </citation>
    <scope>NUCLEOTIDE SEQUENCE</scope>
</reference>
<sequence length="33" mass="3615">MPLSEVGLRVHRSARNKFHPSINVAPSTWKAGA</sequence>
<dbReference type="EMBL" id="GBXM01063726">
    <property type="protein sequence ID" value="JAH44851.1"/>
    <property type="molecule type" value="Transcribed_RNA"/>
</dbReference>
<organism evidence="1">
    <name type="scientific">Anguilla anguilla</name>
    <name type="common">European freshwater eel</name>
    <name type="synonym">Muraena anguilla</name>
    <dbReference type="NCBI Taxonomy" id="7936"/>
    <lineage>
        <taxon>Eukaryota</taxon>
        <taxon>Metazoa</taxon>
        <taxon>Chordata</taxon>
        <taxon>Craniata</taxon>
        <taxon>Vertebrata</taxon>
        <taxon>Euteleostomi</taxon>
        <taxon>Actinopterygii</taxon>
        <taxon>Neopterygii</taxon>
        <taxon>Teleostei</taxon>
        <taxon>Anguilliformes</taxon>
        <taxon>Anguillidae</taxon>
        <taxon>Anguilla</taxon>
    </lineage>
</organism>